<dbReference type="RefSeq" id="WP_062263809.1">
    <property type="nucleotide sequence ID" value="NZ_BSDU01000003.1"/>
</dbReference>
<dbReference type="SUPFAM" id="SSF56281">
    <property type="entry name" value="Metallo-hydrolase/oxidoreductase"/>
    <property type="match status" value="1"/>
</dbReference>
<dbReference type="CDD" id="cd07721">
    <property type="entry name" value="yflN-like_MBL-fold"/>
    <property type="match status" value="1"/>
</dbReference>
<evidence type="ECO:0000313" key="2">
    <source>
        <dbReference type="EMBL" id="CVK33079.1"/>
    </source>
</evidence>
<dbReference type="PANTHER" id="PTHR42951:SF17">
    <property type="entry name" value="METALLO-BETA-LACTAMASE DOMAIN-CONTAINING PROTEIN"/>
    <property type="match status" value="1"/>
</dbReference>
<dbReference type="OrthoDB" id="197151at2157"/>
<dbReference type="InterPro" id="IPR036866">
    <property type="entry name" value="RibonucZ/Hydroxyglut_hydro"/>
</dbReference>
<dbReference type="InterPro" id="IPR050855">
    <property type="entry name" value="NDM-1-like"/>
</dbReference>
<dbReference type="EMBL" id="LT158599">
    <property type="protein sequence ID" value="CVK33079.1"/>
    <property type="molecule type" value="Genomic_DNA"/>
</dbReference>
<dbReference type="Proteomes" id="UP000069850">
    <property type="component" value="Chromosome 1"/>
</dbReference>
<dbReference type="Gene3D" id="3.60.15.10">
    <property type="entry name" value="Ribonuclease Z/Hydroxyacylglutathione hydrolase-like"/>
    <property type="match status" value="1"/>
</dbReference>
<evidence type="ECO:0000259" key="1">
    <source>
        <dbReference type="SMART" id="SM00849"/>
    </source>
</evidence>
<dbReference type="InterPro" id="IPR001279">
    <property type="entry name" value="Metallo-B-lactamas"/>
</dbReference>
<sequence length="256" mass="26543">MTTFNQGMQGLAGNGQAVRAPAQKLESAAARYLPAVIPVPLTLTTAFIVRDRGVLLVDTGNPGDGAAILTAMRREGIGPDDVTLILITHAHPDHYGSADALRDLTGAPVAIHSADAGTMRLGFDGLPFPTGIIPRLIGFATGRMTVLDSGGVEPDIIIEGTADLAAFGIRGSVIPTPGHTPGSVSILVAGGTAIVGDLLVALLRGGRPRMSFRAEDPATARRSLGTLLTFGPERIYAAHGGPWSGTEVRRRFGEGW</sequence>
<organism evidence="2 4">
    <name type="scientific">Methanoculleus bourgensis</name>
    <dbReference type="NCBI Taxonomy" id="83986"/>
    <lineage>
        <taxon>Archaea</taxon>
        <taxon>Methanobacteriati</taxon>
        <taxon>Methanobacteriota</taxon>
        <taxon>Stenosarchaea group</taxon>
        <taxon>Methanomicrobia</taxon>
        <taxon>Methanomicrobiales</taxon>
        <taxon>Methanomicrobiaceae</taxon>
        <taxon>Methanoculleus</taxon>
    </lineage>
</organism>
<reference evidence="2 4" key="1">
    <citation type="submission" date="2016-01" db="EMBL/GenBank/DDBJ databases">
        <authorList>
            <person name="Manzoor S."/>
        </authorList>
    </citation>
    <scope>NUCLEOTIDE SEQUENCE [LARGE SCALE GENOMIC DNA]</scope>
    <source>
        <strain evidence="2">Methanoculleus sp MAB1</strain>
    </source>
</reference>
<evidence type="ECO:0000313" key="4">
    <source>
        <dbReference type="Proteomes" id="UP000069850"/>
    </source>
</evidence>
<proteinExistence type="predicted"/>
<evidence type="ECO:0000313" key="3">
    <source>
        <dbReference type="EMBL" id="NQS77786.1"/>
    </source>
</evidence>
<protein>
    <submittedName>
        <fullName evidence="2">Beta-lactamase domain protein</fullName>
    </submittedName>
    <submittedName>
        <fullName evidence="3">MBL fold metallo-hydrolase</fullName>
    </submittedName>
</protein>
<dbReference type="KEGG" id="mema:MMAB1_1866"/>
<gene>
    <name evidence="2" type="primary">bla</name>
    <name evidence="3" type="ORF">HQQ74_03550</name>
    <name evidence="2" type="ORF">MMAB1_1866</name>
</gene>
<dbReference type="Pfam" id="PF00753">
    <property type="entry name" value="Lactamase_B"/>
    <property type="match status" value="1"/>
</dbReference>
<dbReference type="SMART" id="SM00849">
    <property type="entry name" value="Lactamase_B"/>
    <property type="match status" value="1"/>
</dbReference>
<dbReference type="PANTHER" id="PTHR42951">
    <property type="entry name" value="METALLO-BETA-LACTAMASE DOMAIN-CONTAINING"/>
    <property type="match status" value="1"/>
</dbReference>
<dbReference type="GeneID" id="27137628"/>
<accession>A0A0X3BMD2</accession>
<dbReference type="AlphaFoldDB" id="A0A0X3BMD2"/>
<name>A0A0X3BMD2_9EURY</name>
<feature type="domain" description="Metallo-beta-lactamase" evidence="1">
    <location>
        <begin position="43"/>
        <end position="239"/>
    </location>
</feature>
<dbReference type="Proteomes" id="UP000737555">
    <property type="component" value="Unassembled WGS sequence"/>
</dbReference>
<dbReference type="EMBL" id="JABMJE010000031">
    <property type="protein sequence ID" value="NQS77786.1"/>
    <property type="molecule type" value="Genomic_DNA"/>
</dbReference>
<reference evidence="3" key="2">
    <citation type="submission" date="2020-05" db="EMBL/GenBank/DDBJ databases">
        <title>The first insight into the ecology of ammonia-tolerant syntrophic propionate oxidizing bacteria.</title>
        <authorList>
            <person name="Singh A."/>
            <person name="Schnurer A."/>
            <person name="Westerholm M."/>
        </authorList>
    </citation>
    <scope>NUCLEOTIDE SEQUENCE</scope>
    <source>
        <strain evidence="3">MAG54</strain>
    </source>
</reference>